<keyword evidence="7" id="KW-0456">Lyase</keyword>
<dbReference type="GO" id="GO:0016829">
    <property type="term" value="F:lyase activity"/>
    <property type="evidence" value="ECO:0007669"/>
    <property type="project" value="UniProtKB-KW"/>
</dbReference>
<dbReference type="InterPro" id="IPR005000">
    <property type="entry name" value="Aldolase/citrate-lyase_domain"/>
</dbReference>
<evidence type="ECO:0000313" key="8">
    <source>
        <dbReference type="Proteomes" id="UP000318186"/>
    </source>
</evidence>
<dbReference type="EMBL" id="VIWW01000001">
    <property type="protein sequence ID" value="TWG06416.1"/>
    <property type="molecule type" value="Genomic_DNA"/>
</dbReference>
<evidence type="ECO:0000313" key="7">
    <source>
        <dbReference type="EMBL" id="TWG06416.1"/>
    </source>
</evidence>
<dbReference type="InterPro" id="IPR040442">
    <property type="entry name" value="Pyrv_kinase-like_dom_sf"/>
</dbReference>
<dbReference type="PANTHER" id="PTHR32308:SF10">
    <property type="entry name" value="CITRATE LYASE SUBUNIT BETA"/>
    <property type="match status" value="1"/>
</dbReference>
<evidence type="ECO:0000256" key="2">
    <source>
        <dbReference type="ARBA" id="ARBA00022723"/>
    </source>
</evidence>
<evidence type="ECO:0000256" key="5">
    <source>
        <dbReference type="PIRSR" id="PIRSR015582-2"/>
    </source>
</evidence>
<evidence type="ECO:0000256" key="3">
    <source>
        <dbReference type="ARBA" id="ARBA00022842"/>
    </source>
</evidence>
<organism evidence="7 8">
    <name type="scientific">Streptomyces brevispora</name>
    <dbReference type="NCBI Taxonomy" id="887462"/>
    <lineage>
        <taxon>Bacteria</taxon>
        <taxon>Bacillati</taxon>
        <taxon>Actinomycetota</taxon>
        <taxon>Actinomycetes</taxon>
        <taxon>Kitasatosporales</taxon>
        <taxon>Streptomycetaceae</taxon>
        <taxon>Streptomyces</taxon>
    </lineage>
</organism>
<dbReference type="GO" id="GO:0000287">
    <property type="term" value="F:magnesium ion binding"/>
    <property type="evidence" value="ECO:0007669"/>
    <property type="project" value="TreeGrafter"/>
</dbReference>
<feature type="binding site" evidence="4">
    <location>
        <position position="126"/>
    </location>
    <ligand>
        <name>substrate</name>
    </ligand>
</feature>
<gene>
    <name evidence="7" type="ORF">FHX80_114911</name>
</gene>
<dbReference type="Proteomes" id="UP000318186">
    <property type="component" value="Unassembled WGS sequence"/>
</dbReference>
<dbReference type="InterPro" id="IPR011206">
    <property type="entry name" value="Citrate_lyase_beta/mcl1/mcl2"/>
</dbReference>
<accession>A0A561V477</accession>
<comment type="caution">
    <text evidence="7">The sequence shown here is derived from an EMBL/GenBank/DDBJ whole genome shotgun (WGS) entry which is preliminary data.</text>
</comment>
<feature type="binding site" evidence="5">
    <location>
        <position position="152"/>
    </location>
    <ligand>
        <name>Mg(2+)</name>
        <dbReference type="ChEBI" id="CHEBI:18420"/>
    </ligand>
</feature>
<dbReference type="Gene3D" id="3.20.20.60">
    <property type="entry name" value="Phosphoenolpyruvate-binding domains"/>
    <property type="match status" value="1"/>
</dbReference>
<proteinExistence type="predicted"/>
<dbReference type="GO" id="GO:0006107">
    <property type="term" value="P:oxaloacetate metabolic process"/>
    <property type="evidence" value="ECO:0007669"/>
    <property type="project" value="TreeGrafter"/>
</dbReference>
<protein>
    <submittedName>
        <fullName evidence="7">Citrate lyase subunit beta/citryl-CoA lyase</fullName>
    </submittedName>
</protein>
<comment type="cofactor">
    <cofactor evidence="1">
        <name>Mg(2+)</name>
        <dbReference type="ChEBI" id="CHEBI:18420"/>
    </cofactor>
</comment>
<dbReference type="OrthoDB" id="4322898at2"/>
<dbReference type="SUPFAM" id="SSF51621">
    <property type="entry name" value="Phosphoenolpyruvate/pyruvate domain"/>
    <property type="match status" value="1"/>
</dbReference>
<name>A0A561V477_9ACTN</name>
<keyword evidence="3 5" id="KW-0460">Magnesium</keyword>
<dbReference type="Pfam" id="PF03328">
    <property type="entry name" value="HpcH_HpaI"/>
    <property type="match status" value="1"/>
</dbReference>
<reference evidence="7 8" key="1">
    <citation type="submission" date="2019-06" db="EMBL/GenBank/DDBJ databases">
        <title>Sequencing the genomes of 1000 actinobacteria strains.</title>
        <authorList>
            <person name="Klenk H.-P."/>
        </authorList>
    </citation>
    <scope>NUCLEOTIDE SEQUENCE [LARGE SCALE GENOMIC DNA]</scope>
    <source>
        <strain evidence="7 8">DSM 42059</strain>
    </source>
</reference>
<dbReference type="PANTHER" id="PTHR32308">
    <property type="entry name" value="LYASE BETA SUBUNIT, PUTATIVE (AFU_ORTHOLOGUE AFUA_4G13030)-RELATED"/>
    <property type="match status" value="1"/>
</dbReference>
<feature type="binding site" evidence="4">
    <location>
        <position position="74"/>
    </location>
    <ligand>
        <name>substrate</name>
    </ligand>
</feature>
<dbReference type="RefSeq" id="WP_145766197.1">
    <property type="nucleotide sequence ID" value="NZ_VIWW01000001.1"/>
</dbReference>
<evidence type="ECO:0000256" key="1">
    <source>
        <dbReference type="ARBA" id="ARBA00001946"/>
    </source>
</evidence>
<feature type="binding site" evidence="5">
    <location>
        <position position="126"/>
    </location>
    <ligand>
        <name>Mg(2+)</name>
        <dbReference type="ChEBI" id="CHEBI:18420"/>
    </ligand>
</feature>
<dbReference type="PIRSF" id="PIRSF015582">
    <property type="entry name" value="Cit_lyase_B"/>
    <property type="match status" value="1"/>
</dbReference>
<evidence type="ECO:0000259" key="6">
    <source>
        <dbReference type="Pfam" id="PF03328"/>
    </source>
</evidence>
<evidence type="ECO:0000256" key="4">
    <source>
        <dbReference type="PIRSR" id="PIRSR015582-1"/>
    </source>
</evidence>
<feature type="domain" description="HpcH/HpaI aldolase/citrate lyase" evidence="6">
    <location>
        <begin position="18"/>
        <end position="219"/>
    </location>
</feature>
<sequence>MAGLTAPEASDVLRSAVSFLFVPGDRPERFAKAAATGADVVVIDLEDAVAEERRDSAREAVAAYLASGGRACVRVNAVTSPHHHRDLAALADLPGLLAVMLAKADTRSSAASVASLMDVPVIPLIESAEGVAHAYELAATPGVVRLAFGHLDYALDIGAEPTWPAMLHARSRLVHASRLAGLPGPVDGVTTALDDEQALADDLKRAQEVGLAGKLLIHPRQVAQTQAAFRPSTEAVGWARSVLAAAGGGEAVRVDGHMVDAPVLARAEAILRRAEDVSGP</sequence>
<dbReference type="InterPro" id="IPR015813">
    <property type="entry name" value="Pyrv/PenolPyrv_kinase-like_dom"/>
</dbReference>
<dbReference type="AlphaFoldDB" id="A0A561V477"/>
<keyword evidence="2 5" id="KW-0479">Metal-binding</keyword>